<reference evidence="6" key="1">
    <citation type="submission" date="2017-01" db="EMBL/GenBank/DDBJ databases">
        <title>Comparative genomics of anhydrobiosis in the tardigrade Hypsibius dujardini.</title>
        <authorList>
            <person name="Yoshida Y."/>
            <person name="Koutsovoulos G."/>
            <person name="Laetsch D."/>
            <person name="Stevens L."/>
            <person name="Kumar S."/>
            <person name="Horikawa D."/>
            <person name="Ishino K."/>
            <person name="Komine S."/>
            <person name="Tomita M."/>
            <person name="Blaxter M."/>
            <person name="Arakawa K."/>
        </authorList>
    </citation>
    <scope>NUCLEOTIDE SEQUENCE [LARGE SCALE GENOMIC DNA]</scope>
    <source>
        <strain evidence="6">Z151</strain>
    </source>
</reference>
<proteinExistence type="inferred from homology"/>
<dbReference type="EMBL" id="MTYJ01000006">
    <property type="protein sequence ID" value="OQV24453.1"/>
    <property type="molecule type" value="Genomic_DNA"/>
</dbReference>
<feature type="compositionally biased region" description="Low complexity" evidence="4">
    <location>
        <begin position="231"/>
        <end position="241"/>
    </location>
</feature>
<feature type="region of interest" description="Disordered" evidence="4">
    <location>
        <begin position="220"/>
        <end position="241"/>
    </location>
</feature>
<dbReference type="Pfam" id="PF00352">
    <property type="entry name" value="TBP"/>
    <property type="match status" value="2"/>
</dbReference>
<evidence type="ECO:0008006" key="7">
    <source>
        <dbReference type="Google" id="ProtNLM"/>
    </source>
</evidence>
<evidence type="ECO:0000313" key="6">
    <source>
        <dbReference type="Proteomes" id="UP000192578"/>
    </source>
</evidence>
<feature type="compositionally biased region" description="Basic residues" evidence="4">
    <location>
        <begin position="1"/>
        <end position="13"/>
    </location>
</feature>
<protein>
    <recommendedName>
        <fullName evidence="7">TATA-box-binding protein</fullName>
    </recommendedName>
</protein>
<keyword evidence="3" id="KW-0804">Transcription</keyword>
<feature type="compositionally biased region" description="Polar residues" evidence="4">
    <location>
        <begin position="36"/>
        <end position="46"/>
    </location>
</feature>
<evidence type="ECO:0000256" key="2">
    <source>
        <dbReference type="ARBA" id="ARBA00023125"/>
    </source>
</evidence>
<name>A0A1W0XAC8_HYPEX</name>
<evidence type="ECO:0000313" key="5">
    <source>
        <dbReference type="EMBL" id="OQV24453.1"/>
    </source>
</evidence>
<gene>
    <name evidence="5" type="ORF">BV898_01517</name>
</gene>
<dbReference type="SUPFAM" id="SSF55945">
    <property type="entry name" value="TATA-box binding protein-like"/>
    <property type="match status" value="2"/>
</dbReference>
<dbReference type="GO" id="GO:0006352">
    <property type="term" value="P:DNA-templated transcription initiation"/>
    <property type="evidence" value="ECO:0007669"/>
    <property type="project" value="InterPro"/>
</dbReference>
<comment type="similarity">
    <text evidence="1">Belongs to the TBP family.</text>
</comment>
<accession>A0A1W0XAC8</accession>
<keyword evidence="6" id="KW-1185">Reference proteome</keyword>
<sequence length="490" mass="54441">MAHRHRRGNKRPVPRSSSPPLKRMTRSETHKAVSVSRGNSVNTESEALSEVPPVPQESQGRRTRGGVQQVVSPVLSESGKRLLPNSRKRKALTLYVESSLKAPTTTPSVPTDKYFSQQLLSLPQTKEGLPVICSFICDRLNQVKRDFGICAKNLNGTHSDGRGPTDVVAAIGRLKTFGRFGTAVSPHVAKTWYLHQNRLAENDKHLRRCGDFSGGDSSGRNLSGDQYSLESSRGAGSDLSDSDLSGIKHLTDREIRRFRREARKYIVERMDVPETEISTLSPLSETKLKIQFVNSMGTCSVNCPLDLLDLYCRIRQVNYDPMLINTAVLRLPESNCSVNLTINGQLIIMGASSTKASRQIAQHALYLLKKCGYPVPTEPANFRMVNITAVVDVGYNIDIKGLAAAFPNVVYFDSDTFPAAYILPHKTERIQQIEKTEKNPNGVYRGSWGMMFLVFSTGKIVLTGGTSERQLLKEFTATLYMLQPFVYGWV</sequence>
<dbReference type="InterPro" id="IPR000814">
    <property type="entry name" value="TBP"/>
</dbReference>
<dbReference type="Gene3D" id="3.30.310.10">
    <property type="entry name" value="TATA-Binding Protein"/>
    <property type="match status" value="2"/>
</dbReference>
<feature type="region of interest" description="Disordered" evidence="4">
    <location>
        <begin position="1"/>
        <end position="68"/>
    </location>
</feature>
<dbReference type="GO" id="GO:0003677">
    <property type="term" value="F:DNA binding"/>
    <property type="evidence" value="ECO:0007669"/>
    <property type="project" value="UniProtKB-KW"/>
</dbReference>
<dbReference type="InterPro" id="IPR012295">
    <property type="entry name" value="TBP_dom_sf"/>
</dbReference>
<dbReference type="Proteomes" id="UP000192578">
    <property type="component" value="Unassembled WGS sequence"/>
</dbReference>
<feature type="compositionally biased region" description="Polar residues" evidence="4">
    <location>
        <begin position="220"/>
        <end position="230"/>
    </location>
</feature>
<evidence type="ECO:0000256" key="1">
    <source>
        <dbReference type="ARBA" id="ARBA00005560"/>
    </source>
</evidence>
<dbReference type="PANTHER" id="PTHR10126">
    <property type="entry name" value="TATA-BOX BINDING PROTEIN"/>
    <property type="match status" value="1"/>
</dbReference>
<evidence type="ECO:0000256" key="4">
    <source>
        <dbReference type="SAM" id="MobiDB-lite"/>
    </source>
</evidence>
<comment type="caution">
    <text evidence="5">The sequence shown here is derived from an EMBL/GenBank/DDBJ whole genome shotgun (WGS) entry which is preliminary data.</text>
</comment>
<dbReference type="AlphaFoldDB" id="A0A1W0XAC8"/>
<dbReference type="OrthoDB" id="2127950at2759"/>
<organism evidence="5 6">
    <name type="scientific">Hypsibius exemplaris</name>
    <name type="common">Freshwater tardigrade</name>
    <dbReference type="NCBI Taxonomy" id="2072580"/>
    <lineage>
        <taxon>Eukaryota</taxon>
        <taxon>Metazoa</taxon>
        <taxon>Ecdysozoa</taxon>
        <taxon>Tardigrada</taxon>
        <taxon>Eutardigrada</taxon>
        <taxon>Parachela</taxon>
        <taxon>Hypsibioidea</taxon>
        <taxon>Hypsibiidae</taxon>
        <taxon>Hypsibius</taxon>
    </lineage>
</organism>
<keyword evidence="2" id="KW-0238">DNA-binding</keyword>
<evidence type="ECO:0000256" key="3">
    <source>
        <dbReference type="ARBA" id="ARBA00023163"/>
    </source>
</evidence>